<name>A0ABW1RWT1_9LACO</name>
<dbReference type="Proteomes" id="UP001596282">
    <property type="component" value="Unassembled WGS sequence"/>
</dbReference>
<keyword evidence="3" id="KW-1185">Reference proteome</keyword>
<dbReference type="RefSeq" id="WP_137628153.1">
    <property type="nucleotide sequence ID" value="NZ_BJDJ01000006.1"/>
</dbReference>
<gene>
    <name evidence="2" type="ORF">ACFP5Y_01805</name>
</gene>
<protein>
    <submittedName>
        <fullName evidence="2">Uncharacterized protein</fullName>
    </submittedName>
</protein>
<reference evidence="3" key="1">
    <citation type="journal article" date="2019" name="Int. J. Syst. Evol. Microbiol.">
        <title>The Global Catalogue of Microorganisms (GCM) 10K type strain sequencing project: providing services to taxonomists for standard genome sequencing and annotation.</title>
        <authorList>
            <consortium name="The Broad Institute Genomics Platform"/>
            <consortium name="The Broad Institute Genome Sequencing Center for Infectious Disease"/>
            <person name="Wu L."/>
            <person name="Ma J."/>
        </authorList>
    </citation>
    <scope>NUCLEOTIDE SEQUENCE [LARGE SCALE GENOMIC DNA]</scope>
    <source>
        <strain evidence="3">CCM 8933</strain>
    </source>
</reference>
<evidence type="ECO:0000313" key="3">
    <source>
        <dbReference type="Proteomes" id="UP001596282"/>
    </source>
</evidence>
<sequence length="161" mass="17922">MLISHIIGSIVIIAIIFTLIRLHTVHQRTFQQAHNGNHHSAPSHETYLQSVNTINYLMIKLTNGQKHQFTAGDAADLEVALQALLGTEVDAQPMTGSEIILTVTLSAQQARQIDLTLTQPDETTPELFDHNKKTTVRINQTVVTNGRHFYAAIQHALRNVD</sequence>
<comment type="caution">
    <text evidence="2">The sequence shown here is derived from an EMBL/GenBank/DDBJ whole genome shotgun (WGS) entry which is preliminary data.</text>
</comment>
<dbReference type="EMBL" id="JBHSSC010000005">
    <property type="protein sequence ID" value="MFC6179980.1"/>
    <property type="molecule type" value="Genomic_DNA"/>
</dbReference>
<proteinExistence type="predicted"/>
<keyword evidence="1" id="KW-1133">Transmembrane helix</keyword>
<feature type="transmembrane region" description="Helical" evidence="1">
    <location>
        <begin position="6"/>
        <end position="22"/>
    </location>
</feature>
<evidence type="ECO:0000256" key="1">
    <source>
        <dbReference type="SAM" id="Phobius"/>
    </source>
</evidence>
<evidence type="ECO:0000313" key="2">
    <source>
        <dbReference type="EMBL" id="MFC6179980.1"/>
    </source>
</evidence>
<keyword evidence="1" id="KW-0812">Transmembrane</keyword>
<keyword evidence="1" id="KW-0472">Membrane</keyword>
<organism evidence="2 3">
    <name type="scientific">Lactiplantibacillus daowaiensis</name>
    <dbReference type="NCBI Taxonomy" id="2559918"/>
    <lineage>
        <taxon>Bacteria</taxon>
        <taxon>Bacillati</taxon>
        <taxon>Bacillota</taxon>
        <taxon>Bacilli</taxon>
        <taxon>Lactobacillales</taxon>
        <taxon>Lactobacillaceae</taxon>
        <taxon>Lactiplantibacillus</taxon>
    </lineage>
</organism>
<accession>A0ABW1RWT1</accession>